<dbReference type="RefSeq" id="WP_176633737.1">
    <property type="nucleotide sequence ID" value="NZ_JAAMFM010000003.1"/>
</dbReference>
<evidence type="ECO:0000313" key="2">
    <source>
        <dbReference type="Proteomes" id="UP000543556"/>
    </source>
</evidence>
<dbReference type="Proteomes" id="UP000543556">
    <property type="component" value="Unassembled WGS sequence"/>
</dbReference>
<proteinExistence type="predicted"/>
<comment type="caution">
    <text evidence="1">The sequence shown here is derived from an EMBL/GenBank/DDBJ whole genome shotgun (WGS) entry which is preliminary data.</text>
</comment>
<protein>
    <submittedName>
        <fullName evidence="1">Uncharacterized protein</fullName>
    </submittedName>
</protein>
<gene>
    <name evidence="1" type="ORF">G6034_03595</name>
</gene>
<keyword evidence="2" id="KW-1185">Reference proteome</keyword>
<reference evidence="1 2" key="1">
    <citation type="submission" date="2020-02" db="EMBL/GenBank/DDBJ databases">
        <title>Genome sequence of strain AETb3-4.</title>
        <authorList>
            <person name="Gao J."/>
            <person name="Zhang X."/>
        </authorList>
    </citation>
    <scope>NUCLEOTIDE SEQUENCE [LARGE SCALE GENOMIC DNA]</scope>
    <source>
        <strain evidence="1 2">AETb3-4</strain>
    </source>
</reference>
<dbReference type="AlphaFoldDB" id="A0A7Y7IFN3"/>
<sequence length="65" mass="7067">MSLVETPDVPGERPAVTATSQLYTRHFSDADSIDVEPWHADALSALGIGARGQRFRFHASTGRRG</sequence>
<name>A0A7Y7IFN3_9MICC</name>
<organism evidence="1 2">
    <name type="scientific">Arthrobacter wenxiniae</name>
    <dbReference type="NCBI Taxonomy" id="2713570"/>
    <lineage>
        <taxon>Bacteria</taxon>
        <taxon>Bacillati</taxon>
        <taxon>Actinomycetota</taxon>
        <taxon>Actinomycetes</taxon>
        <taxon>Micrococcales</taxon>
        <taxon>Micrococcaceae</taxon>
        <taxon>Arthrobacter</taxon>
    </lineage>
</organism>
<dbReference type="EMBL" id="JAAMFM010000003">
    <property type="protein sequence ID" value="NVM94006.1"/>
    <property type="molecule type" value="Genomic_DNA"/>
</dbReference>
<accession>A0A7Y7IFN3</accession>
<evidence type="ECO:0000313" key="1">
    <source>
        <dbReference type="EMBL" id="NVM94006.1"/>
    </source>
</evidence>